<proteinExistence type="predicted"/>
<reference evidence="1" key="1">
    <citation type="submission" date="2023-08" db="EMBL/GenBank/DDBJ databases">
        <authorList>
            <person name="Alioto T."/>
            <person name="Alioto T."/>
            <person name="Gomez Garrido J."/>
        </authorList>
    </citation>
    <scope>NUCLEOTIDE SEQUENCE</scope>
</reference>
<gene>
    <name evidence="1" type="ORF">XNOV1_A020218</name>
</gene>
<keyword evidence="2" id="KW-1185">Reference proteome</keyword>
<accession>A0AAV1H7K4</accession>
<dbReference type="Proteomes" id="UP001178508">
    <property type="component" value="Chromosome 20"/>
</dbReference>
<sequence>MAAEMQAAADRRRLVPTILFPSSWRDFGLLEDREKEADKRSNRANEEITLTTKSKTNTAHYRDRRREQQLGATFASESRPALFLSHLDRAGVGPKSPTGPGL</sequence>
<dbReference type="AlphaFoldDB" id="A0AAV1H7K4"/>
<evidence type="ECO:0000313" key="1">
    <source>
        <dbReference type="EMBL" id="CAJ1081565.1"/>
    </source>
</evidence>
<dbReference type="EMBL" id="OY660883">
    <property type="protein sequence ID" value="CAJ1081565.1"/>
    <property type="molecule type" value="Genomic_DNA"/>
</dbReference>
<name>A0AAV1H7K4_XYRNO</name>
<evidence type="ECO:0000313" key="2">
    <source>
        <dbReference type="Proteomes" id="UP001178508"/>
    </source>
</evidence>
<protein>
    <submittedName>
        <fullName evidence="1">Uncharacterized protein</fullName>
    </submittedName>
</protein>
<organism evidence="1 2">
    <name type="scientific">Xyrichtys novacula</name>
    <name type="common">Pearly razorfish</name>
    <name type="synonym">Hemipteronotus novacula</name>
    <dbReference type="NCBI Taxonomy" id="13765"/>
    <lineage>
        <taxon>Eukaryota</taxon>
        <taxon>Metazoa</taxon>
        <taxon>Chordata</taxon>
        <taxon>Craniata</taxon>
        <taxon>Vertebrata</taxon>
        <taxon>Euteleostomi</taxon>
        <taxon>Actinopterygii</taxon>
        <taxon>Neopterygii</taxon>
        <taxon>Teleostei</taxon>
        <taxon>Neoteleostei</taxon>
        <taxon>Acanthomorphata</taxon>
        <taxon>Eupercaria</taxon>
        <taxon>Labriformes</taxon>
        <taxon>Labridae</taxon>
        <taxon>Xyrichtys</taxon>
    </lineage>
</organism>